<name>A0AAE3FNP4_9EURY</name>
<dbReference type="EMBL" id="JAKRVY010000001">
    <property type="protein sequence ID" value="MCL9812326.1"/>
    <property type="molecule type" value="Genomic_DNA"/>
</dbReference>
<keyword evidence="1" id="KW-0812">Transmembrane</keyword>
<protein>
    <submittedName>
        <fullName evidence="2">Uncharacterized protein</fullName>
    </submittedName>
</protein>
<feature type="transmembrane region" description="Helical" evidence="1">
    <location>
        <begin position="34"/>
        <end position="61"/>
    </location>
</feature>
<dbReference type="InterPro" id="IPR055957">
    <property type="entry name" value="DUF7535"/>
</dbReference>
<keyword evidence="3" id="KW-1185">Reference proteome</keyword>
<reference evidence="2 3" key="1">
    <citation type="journal article" date="2022" name="Syst. Appl. Microbiol.">
        <title>Natronocalculus amylovorans gen. nov., sp. nov., and Natranaeroarchaeum aerophilus sp. nov., dominant culturable amylolytic natronoarchaea from hypersaline soda lakes in southwestern Siberia.</title>
        <authorList>
            <person name="Sorokin D.Y."/>
            <person name="Elcheninov A.G."/>
            <person name="Khizhniak T.V."/>
            <person name="Koenen M."/>
            <person name="Bale N.J."/>
            <person name="Damste J.S.S."/>
            <person name="Kublanov I.V."/>
        </authorList>
    </citation>
    <scope>NUCLEOTIDE SEQUENCE [LARGE SCALE GENOMIC DNA]</scope>
    <source>
        <strain evidence="2 3">AArc-St1-1</strain>
    </source>
</reference>
<dbReference type="RefSeq" id="WP_250593911.1">
    <property type="nucleotide sequence ID" value="NZ_JAKRVY010000001.1"/>
</dbReference>
<evidence type="ECO:0000256" key="1">
    <source>
        <dbReference type="SAM" id="Phobius"/>
    </source>
</evidence>
<keyword evidence="1" id="KW-0472">Membrane</keyword>
<dbReference type="Proteomes" id="UP001202674">
    <property type="component" value="Unassembled WGS sequence"/>
</dbReference>
<evidence type="ECO:0000313" key="2">
    <source>
        <dbReference type="EMBL" id="MCL9812326.1"/>
    </source>
</evidence>
<organism evidence="2 3">
    <name type="scientific">Natranaeroarchaeum aerophilus</name>
    <dbReference type="NCBI Taxonomy" id="2917711"/>
    <lineage>
        <taxon>Archaea</taxon>
        <taxon>Methanobacteriati</taxon>
        <taxon>Methanobacteriota</taxon>
        <taxon>Stenosarchaea group</taxon>
        <taxon>Halobacteria</taxon>
        <taxon>Halobacteriales</taxon>
        <taxon>Natronoarchaeaceae</taxon>
        <taxon>Natranaeroarchaeum</taxon>
    </lineage>
</organism>
<proteinExistence type="predicted"/>
<accession>A0AAE3FNP4</accession>
<dbReference type="Pfam" id="PF24379">
    <property type="entry name" value="DUF7535"/>
    <property type="match status" value="1"/>
</dbReference>
<keyword evidence="1" id="KW-1133">Transmembrane helix</keyword>
<sequence>MSTDDTDDELSLPKEVLRTVTPGVKGKRDPDMDVIGWGILLGMLVLLVPLLPFIIIVVVFTKLLDLLSRLRGE</sequence>
<comment type="caution">
    <text evidence="2">The sequence shown here is derived from an EMBL/GenBank/DDBJ whole genome shotgun (WGS) entry which is preliminary data.</text>
</comment>
<dbReference type="AlphaFoldDB" id="A0AAE3FNP4"/>
<evidence type="ECO:0000313" key="3">
    <source>
        <dbReference type="Proteomes" id="UP001202674"/>
    </source>
</evidence>
<gene>
    <name evidence="2" type="ORF">AArcSt11_01505</name>
</gene>